<protein>
    <submittedName>
        <fullName evidence="2">HEAT repeat protein</fullName>
    </submittedName>
</protein>
<dbReference type="InterPro" id="IPR014824">
    <property type="entry name" value="Nfu/NifU_N"/>
</dbReference>
<evidence type="ECO:0000259" key="1">
    <source>
        <dbReference type="SMART" id="SM00932"/>
    </source>
</evidence>
<dbReference type="InterPro" id="IPR025989">
    <property type="entry name" value="Virulence_F_dom"/>
</dbReference>
<dbReference type="Gene3D" id="3.30.1370.70">
    <property type="entry name" value="Scaffold protein Nfu/NifU, N-terminal domain"/>
    <property type="match status" value="1"/>
</dbReference>
<evidence type="ECO:0000313" key="2">
    <source>
        <dbReference type="EMBL" id="TCP62727.1"/>
    </source>
</evidence>
<proteinExistence type="predicted"/>
<dbReference type="SUPFAM" id="SSF48371">
    <property type="entry name" value="ARM repeat"/>
    <property type="match status" value="1"/>
</dbReference>
<dbReference type="Proteomes" id="UP000294746">
    <property type="component" value="Unassembled WGS sequence"/>
</dbReference>
<dbReference type="InterPro" id="IPR011989">
    <property type="entry name" value="ARM-like"/>
</dbReference>
<dbReference type="Gene3D" id="1.25.10.10">
    <property type="entry name" value="Leucine-rich Repeat Variant"/>
    <property type="match status" value="1"/>
</dbReference>
<organism evidence="2 3">
    <name type="scientific">Baia soyae</name>
    <dbReference type="NCBI Taxonomy" id="1544746"/>
    <lineage>
        <taxon>Bacteria</taxon>
        <taxon>Bacillati</taxon>
        <taxon>Bacillota</taxon>
        <taxon>Bacilli</taxon>
        <taxon>Bacillales</taxon>
        <taxon>Thermoactinomycetaceae</taxon>
        <taxon>Baia</taxon>
    </lineage>
</organism>
<dbReference type="PANTHER" id="PTHR12697:SF37">
    <property type="entry name" value="CONSERVED VIRULENCE FACTOR C"/>
    <property type="match status" value="1"/>
</dbReference>
<feature type="domain" description="Scaffold protein Nfu/NifU N-terminal" evidence="1">
    <location>
        <begin position="4"/>
        <end position="90"/>
    </location>
</feature>
<dbReference type="Pfam" id="PF13646">
    <property type="entry name" value="HEAT_2"/>
    <property type="match status" value="1"/>
</dbReference>
<dbReference type="Pfam" id="PF03130">
    <property type="entry name" value="HEAT_PBS"/>
    <property type="match status" value="1"/>
</dbReference>
<comment type="caution">
    <text evidence="2">The sequence shown here is derived from an EMBL/GenBank/DDBJ whole genome shotgun (WGS) entry which is preliminary data.</text>
</comment>
<dbReference type="AlphaFoldDB" id="A0A4R2RKK4"/>
<dbReference type="InterPro" id="IPR016024">
    <property type="entry name" value="ARM-type_fold"/>
</dbReference>
<keyword evidence="3" id="KW-1185">Reference proteome</keyword>
<name>A0A4R2RKK4_9BACL</name>
<dbReference type="GO" id="GO:0016491">
    <property type="term" value="F:oxidoreductase activity"/>
    <property type="evidence" value="ECO:0007669"/>
    <property type="project" value="TreeGrafter"/>
</dbReference>
<dbReference type="Pfam" id="PF08712">
    <property type="entry name" value="Nfu_N"/>
    <property type="match status" value="1"/>
</dbReference>
<dbReference type="SUPFAM" id="SSF110836">
    <property type="entry name" value="Hypothetical protein SAV1430"/>
    <property type="match status" value="1"/>
</dbReference>
<dbReference type="InterPro" id="IPR036498">
    <property type="entry name" value="Nfu/NifU_N_sf"/>
</dbReference>
<dbReference type="Pfam" id="PF13769">
    <property type="entry name" value="Virulence_fact"/>
    <property type="match status" value="1"/>
</dbReference>
<dbReference type="SMART" id="SM00932">
    <property type="entry name" value="Nfu_N"/>
    <property type="match status" value="1"/>
</dbReference>
<dbReference type="PANTHER" id="PTHR12697">
    <property type="entry name" value="PBS LYASE HEAT-LIKE PROTEIN"/>
    <property type="match status" value="1"/>
</dbReference>
<accession>A0A4R2RKK4</accession>
<reference evidence="2 3" key="1">
    <citation type="submission" date="2019-03" db="EMBL/GenBank/DDBJ databases">
        <title>Genomic Encyclopedia of Type Strains, Phase IV (KMG-IV): sequencing the most valuable type-strain genomes for metagenomic binning, comparative biology and taxonomic classification.</title>
        <authorList>
            <person name="Goeker M."/>
        </authorList>
    </citation>
    <scope>NUCLEOTIDE SEQUENCE [LARGE SCALE GENOMIC DNA]</scope>
    <source>
        <strain evidence="2 3">DSM 46831</strain>
    </source>
</reference>
<dbReference type="InterPro" id="IPR004155">
    <property type="entry name" value="PBS_lyase_HEAT"/>
</dbReference>
<evidence type="ECO:0000313" key="3">
    <source>
        <dbReference type="Proteomes" id="UP000294746"/>
    </source>
</evidence>
<dbReference type="EMBL" id="SLXV01000051">
    <property type="protein sequence ID" value="TCP62727.1"/>
    <property type="molecule type" value="Genomic_DNA"/>
</dbReference>
<dbReference type="RefSeq" id="WP_131849816.1">
    <property type="nucleotide sequence ID" value="NZ_SLXV01000051.1"/>
</dbReference>
<sequence length="376" mass="42677">MKIVAIEPTPSPNVMKLIIEPSLTNGISYNFRKDQEQSAPEHIRKLLAVEGVKAIFQVADFISVERHPKVDWKQILPDVQRLFGSQEELADDSKVQLADQAFAEVKVEIQKLKGIPIQVKLTRGTEEKRFGLPERFTTSMMAIQKGVSNYVYERRWLEQSPRYGDLQGIGAQLVEELVAAYSEKRLSMLVDFALHPEVYQKDKTTFSTEQVRADFSSSEWEVRFAALDQWEVAIDGLDILEKAIEDPQTSIRRQATVILGQLEDDRVFPLLMRALEDSSAVVRRTVGDTLSDLGNPVAIPAMCKALSDRNKLVRWRAARYLFEVGDVTAIPALQKAIHDEEFEVQLQAQIALKRIESGEEASGTVWQQMMREMSEK</sequence>
<dbReference type="OrthoDB" id="420201at2"/>
<dbReference type="SMART" id="SM00567">
    <property type="entry name" value="EZ_HEAT"/>
    <property type="match status" value="3"/>
</dbReference>
<gene>
    <name evidence="2" type="ORF">EDD57_1518</name>
</gene>